<dbReference type="SUPFAM" id="SSF102114">
    <property type="entry name" value="Radical SAM enzymes"/>
    <property type="match status" value="1"/>
</dbReference>
<proteinExistence type="predicted"/>
<dbReference type="PROSITE" id="PS51332">
    <property type="entry name" value="B12_BINDING"/>
    <property type="match status" value="1"/>
</dbReference>
<keyword evidence="4" id="KW-0408">Iron</keyword>
<dbReference type="InterPro" id="IPR007197">
    <property type="entry name" value="rSAM"/>
</dbReference>
<dbReference type="AlphaFoldDB" id="A0A848LJA1"/>
<keyword evidence="2" id="KW-0949">S-adenosyl-L-methionine</keyword>
<evidence type="ECO:0000256" key="2">
    <source>
        <dbReference type="ARBA" id="ARBA00022691"/>
    </source>
</evidence>
<evidence type="ECO:0000259" key="6">
    <source>
        <dbReference type="PROSITE" id="PS51332"/>
    </source>
</evidence>
<dbReference type="GO" id="GO:0051536">
    <property type="term" value="F:iron-sulfur cluster binding"/>
    <property type="evidence" value="ECO:0007669"/>
    <property type="project" value="UniProtKB-KW"/>
</dbReference>
<feature type="domain" description="B12-binding" evidence="6">
    <location>
        <begin position="114"/>
        <end position="201"/>
    </location>
</feature>
<keyword evidence="8" id="KW-1185">Reference proteome</keyword>
<dbReference type="NCBIfam" id="TIGR03975">
    <property type="entry name" value="rSAM_ocin_1"/>
    <property type="match status" value="1"/>
</dbReference>
<dbReference type="SMART" id="SM00729">
    <property type="entry name" value="Elp3"/>
    <property type="match status" value="1"/>
</dbReference>
<dbReference type="Gene3D" id="3.80.30.20">
    <property type="entry name" value="tm_1862 like domain"/>
    <property type="match status" value="1"/>
</dbReference>
<dbReference type="Pfam" id="PF04055">
    <property type="entry name" value="Radical_SAM"/>
    <property type="match status" value="1"/>
</dbReference>
<dbReference type="InterPro" id="IPR023984">
    <property type="entry name" value="rSAM_ocin_1"/>
</dbReference>
<dbReference type="GO" id="GO:0003824">
    <property type="term" value="F:catalytic activity"/>
    <property type="evidence" value="ECO:0007669"/>
    <property type="project" value="InterPro"/>
</dbReference>
<dbReference type="InterPro" id="IPR006638">
    <property type="entry name" value="Elp3/MiaA/NifB-like_rSAM"/>
</dbReference>
<evidence type="ECO:0000313" key="7">
    <source>
        <dbReference type="EMBL" id="NMO17803.1"/>
    </source>
</evidence>
<evidence type="ECO:0000256" key="3">
    <source>
        <dbReference type="ARBA" id="ARBA00022723"/>
    </source>
</evidence>
<sequence length="574" mass="64393">MHSPSARRLLLLCVPFQDIRLSSLSTTLLATLVRTRGHECTEAYVHFELARLIGFERYHDICTAGGARGLVGEMLFAEAYHGPLGDGAEEKLSALFGGAEERRTIMESFERYCLERVAEARPELVGMSTSCNQLLPSLWLARSIKQHFPGTRIVLGGSACSLPMGRRIKEFYPHIDYIVSGYGEEPLLALVRGEEPARGGIIVANAPVDLNSLPVPDYSAFLEEARAFGADASSRIMLAFEASRGCWWGMKHHCTFCGLNGTQMAFNAKSSERVAEEIRQLWEQYERNLFATDTILSRDHLKHALPELARHERKPHLFFEVKANMTAAEVQLLGSANVRWIQPGIESLSTRLLGLLDKGVSSIQNVALLKWCRELRIKVSWNLLCGIPGERIEDYDEQIALMEKIPHLQPTGGVSPIRIDRYSPYFERYASFGWREIKPLPEYRLLHPQLSAQPLSDIAYHFDGVGGIDLTGYYPRLKQAVSRWSERHGRGDGLFWDAQAGLVRIEGAEAYTFARDQRLERVLEHSNEIISVDSLSERAGCTSEFLVQLASLGILMIEGKRALNLAVRVGWGPR</sequence>
<keyword evidence="5" id="KW-0411">Iron-sulfur</keyword>
<dbReference type="SFLD" id="SFLDG01082">
    <property type="entry name" value="B12-binding_domain_containing"/>
    <property type="match status" value="1"/>
</dbReference>
<dbReference type="GO" id="GO:0046872">
    <property type="term" value="F:metal ion binding"/>
    <property type="evidence" value="ECO:0007669"/>
    <property type="project" value="UniProtKB-KW"/>
</dbReference>
<dbReference type="GO" id="GO:0005829">
    <property type="term" value="C:cytosol"/>
    <property type="evidence" value="ECO:0007669"/>
    <property type="project" value="TreeGrafter"/>
</dbReference>
<reference evidence="7 8" key="1">
    <citation type="submission" date="2020-04" db="EMBL/GenBank/DDBJ databases">
        <title>Draft genome of Pyxidicoccus fallax type strain.</title>
        <authorList>
            <person name="Whitworth D.E."/>
        </authorList>
    </citation>
    <scope>NUCLEOTIDE SEQUENCE [LARGE SCALE GENOMIC DNA]</scope>
    <source>
        <strain evidence="7 8">DSM 14698</strain>
    </source>
</reference>
<dbReference type="SFLD" id="SFLDF00324">
    <property type="entry name" value="bacteriocin_maturation"/>
    <property type="match status" value="1"/>
</dbReference>
<evidence type="ECO:0000256" key="1">
    <source>
        <dbReference type="ARBA" id="ARBA00001966"/>
    </source>
</evidence>
<keyword evidence="3" id="KW-0479">Metal-binding</keyword>
<dbReference type="SFLD" id="SFLDS00029">
    <property type="entry name" value="Radical_SAM"/>
    <property type="match status" value="1"/>
</dbReference>
<dbReference type="Gene3D" id="3.40.50.280">
    <property type="entry name" value="Cobalamin-binding domain"/>
    <property type="match status" value="1"/>
</dbReference>
<organism evidence="7 8">
    <name type="scientific">Pyxidicoccus fallax</name>
    <dbReference type="NCBI Taxonomy" id="394095"/>
    <lineage>
        <taxon>Bacteria</taxon>
        <taxon>Pseudomonadati</taxon>
        <taxon>Myxococcota</taxon>
        <taxon>Myxococcia</taxon>
        <taxon>Myxococcales</taxon>
        <taxon>Cystobacterineae</taxon>
        <taxon>Myxococcaceae</taxon>
        <taxon>Pyxidicoccus</taxon>
    </lineage>
</organism>
<gene>
    <name evidence="7" type="ORF">HG543_23525</name>
</gene>
<dbReference type="InterPro" id="IPR051198">
    <property type="entry name" value="BchE-like"/>
</dbReference>
<evidence type="ECO:0000256" key="4">
    <source>
        <dbReference type="ARBA" id="ARBA00023004"/>
    </source>
</evidence>
<evidence type="ECO:0000313" key="8">
    <source>
        <dbReference type="Proteomes" id="UP000518300"/>
    </source>
</evidence>
<comment type="cofactor">
    <cofactor evidence="1">
        <name>[4Fe-4S] cluster</name>
        <dbReference type="ChEBI" id="CHEBI:49883"/>
    </cofactor>
</comment>
<dbReference type="EMBL" id="JABBJJ010000111">
    <property type="protein sequence ID" value="NMO17803.1"/>
    <property type="molecule type" value="Genomic_DNA"/>
</dbReference>
<dbReference type="PANTHER" id="PTHR43409">
    <property type="entry name" value="ANAEROBIC MAGNESIUM-PROTOPORPHYRIN IX MONOMETHYL ESTER CYCLASE-RELATED"/>
    <property type="match status" value="1"/>
</dbReference>
<comment type="caution">
    <text evidence="7">The sequence shown here is derived from an EMBL/GenBank/DDBJ whole genome shotgun (WGS) entry which is preliminary data.</text>
</comment>
<dbReference type="InterPro" id="IPR006158">
    <property type="entry name" value="Cobalamin-bd"/>
</dbReference>
<dbReference type="InterPro" id="IPR058240">
    <property type="entry name" value="rSAM_sf"/>
</dbReference>
<evidence type="ECO:0000256" key="5">
    <source>
        <dbReference type="ARBA" id="ARBA00023014"/>
    </source>
</evidence>
<protein>
    <submittedName>
        <fullName evidence="7">RiPP maturation radical SAM protein 1</fullName>
    </submittedName>
</protein>
<dbReference type="InterPro" id="IPR023404">
    <property type="entry name" value="rSAM_horseshoe"/>
</dbReference>
<dbReference type="Proteomes" id="UP000518300">
    <property type="component" value="Unassembled WGS sequence"/>
</dbReference>
<name>A0A848LJA1_9BACT</name>
<dbReference type="PANTHER" id="PTHR43409:SF7">
    <property type="entry name" value="BLL1977 PROTEIN"/>
    <property type="match status" value="1"/>
</dbReference>
<accession>A0A848LJA1</accession>
<dbReference type="RefSeq" id="WP_169347084.1">
    <property type="nucleotide sequence ID" value="NZ_JABBJJ010000111.1"/>
</dbReference>
<dbReference type="GO" id="GO:0031419">
    <property type="term" value="F:cobalamin binding"/>
    <property type="evidence" value="ECO:0007669"/>
    <property type="project" value="InterPro"/>
</dbReference>